<evidence type="ECO:0000313" key="5">
    <source>
        <dbReference type="RefSeq" id="XP_026083615.1"/>
    </source>
</evidence>
<dbReference type="AlphaFoldDB" id="A0A6P6LGC2"/>
<feature type="chain" id="PRO_5027951812" evidence="2">
    <location>
        <begin position="27"/>
        <end position="248"/>
    </location>
</feature>
<gene>
    <name evidence="5" type="primary">LOC113059369</name>
</gene>
<evidence type="ECO:0000259" key="3">
    <source>
        <dbReference type="PROSITE" id="PS50835"/>
    </source>
</evidence>
<dbReference type="InterPro" id="IPR007110">
    <property type="entry name" value="Ig-like_dom"/>
</dbReference>
<feature type="transmembrane region" description="Helical" evidence="1">
    <location>
        <begin position="211"/>
        <end position="231"/>
    </location>
</feature>
<keyword evidence="1" id="KW-1133">Transmembrane helix</keyword>
<keyword evidence="4" id="KW-1185">Reference proteome</keyword>
<reference evidence="5" key="1">
    <citation type="submission" date="2025-08" db="UniProtKB">
        <authorList>
            <consortium name="RefSeq"/>
        </authorList>
    </citation>
    <scope>IDENTIFICATION</scope>
    <source>
        <strain evidence="5">Wakin</strain>
        <tissue evidence="5">Muscle</tissue>
    </source>
</reference>
<dbReference type="RefSeq" id="XP_026083615.1">
    <property type="nucleotide sequence ID" value="XM_026227830.1"/>
</dbReference>
<feature type="domain" description="Ig-like" evidence="3">
    <location>
        <begin position="125"/>
        <end position="197"/>
    </location>
</feature>
<evidence type="ECO:0000256" key="2">
    <source>
        <dbReference type="SAM" id="SignalP"/>
    </source>
</evidence>
<keyword evidence="2" id="KW-0732">Signal</keyword>
<dbReference type="SUPFAM" id="SSF48726">
    <property type="entry name" value="Immunoglobulin"/>
    <property type="match status" value="2"/>
</dbReference>
<dbReference type="InterPro" id="IPR013783">
    <property type="entry name" value="Ig-like_fold"/>
</dbReference>
<dbReference type="OrthoDB" id="8841032at2759"/>
<dbReference type="Proteomes" id="UP000515129">
    <property type="component" value="Chromosome 41"/>
</dbReference>
<organism evidence="4 5">
    <name type="scientific">Carassius auratus</name>
    <name type="common">Goldfish</name>
    <dbReference type="NCBI Taxonomy" id="7957"/>
    <lineage>
        <taxon>Eukaryota</taxon>
        <taxon>Metazoa</taxon>
        <taxon>Chordata</taxon>
        <taxon>Craniata</taxon>
        <taxon>Vertebrata</taxon>
        <taxon>Euteleostomi</taxon>
        <taxon>Actinopterygii</taxon>
        <taxon>Neopterygii</taxon>
        <taxon>Teleostei</taxon>
        <taxon>Ostariophysi</taxon>
        <taxon>Cypriniformes</taxon>
        <taxon>Cyprinidae</taxon>
        <taxon>Cyprininae</taxon>
        <taxon>Carassius</taxon>
    </lineage>
</organism>
<accession>A0A6P6LGC2</accession>
<dbReference type="Gene3D" id="2.60.40.10">
    <property type="entry name" value="Immunoglobulins"/>
    <property type="match status" value="1"/>
</dbReference>
<protein>
    <submittedName>
        <fullName evidence="5">Uncharacterized protein LOC113059369</fullName>
    </submittedName>
</protein>
<evidence type="ECO:0000256" key="1">
    <source>
        <dbReference type="SAM" id="Phobius"/>
    </source>
</evidence>
<proteinExistence type="predicted"/>
<feature type="signal peptide" evidence="2">
    <location>
        <begin position="1"/>
        <end position="26"/>
    </location>
</feature>
<keyword evidence="1" id="KW-0812">Transmembrane</keyword>
<dbReference type="InterPro" id="IPR036179">
    <property type="entry name" value="Ig-like_dom_sf"/>
</dbReference>
<keyword evidence="1" id="KW-0472">Membrane</keyword>
<dbReference type="PROSITE" id="PS50835">
    <property type="entry name" value="IG_LIKE"/>
    <property type="match status" value="1"/>
</dbReference>
<evidence type="ECO:0000313" key="4">
    <source>
        <dbReference type="Proteomes" id="UP000515129"/>
    </source>
</evidence>
<name>A0A6P6LGC2_CARAU</name>
<sequence>MGSWMLVWILCATVTLMPVCLHGAISVHFKTGRPLYVALGETLVLEAVFKKDSGDKIDMVSWDREGAKDNVRLSHGNRISLENGDTLLRVTDVAEEDIATYKVTVTDSNGYQQQDSIDVKNIVSGEPPKASITRVLECVVDNHGLAQWDSPQFSWLVDGVKVTNQSALLTNGSRLDISGVKGVNYTCIIKSSLGTLTTHFEMPTESERCCAGLIAVGVITGIALVAGSIFLMKYKKTSKHEAVSTKST</sequence>
<dbReference type="KEGG" id="caua:113059369"/>
<dbReference type="GeneID" id="113059369"/>